<dbReference type="InterPro" id="IPR006879">
    <property type="entry name" value="YdjC-like"/>
</dbReference>
<dbReference type="InterPro" id="IPR050789">
    <property type="entry name" value="Diverse_Enzym_Activities"/>
</dbReference>
<evidence type="ECO:0000256" key="4">
    <source>
        <dbReference type="ARBA" id="ARBA00022842"/>
    </source>
</evidence>
<dbReference type="STRING" id="1642647.PSM36_0640"/>
<evidence type="ECO:0000259" key="6">
    <source>
        <dbReference type="Pfam" id="PF00144"/>
    </source>
</evidence>
<protein>
    <recommendedName>
        <fullName evidence="6">Beta-lactamase-related domain-containing protein</fullName>
    </recommendedName>
</protein>
<keyword evidence="2" id="KW-0479">Metal-binding</keyword>
<proteinExistence type="predicted"/>
<sequence>MKPLSIKGIFFFTLFSVTTITLFSQEKPRLIVRSDDMGAFHSVNVACIEAYKKGIQTVVEVMPVTAWFPEAARMLNENQGIDVGIHLAITSEWENIKWRPLTYCPSLTDENGYFYPMINPHNAYPGQSILENKWDIDEIEKEFRAQIELTLKNIPQASHLSGHMGALRFDPKVLELTHKLAREYNLTFVESDDLRQKYNATSVWYDGSNETDKKEAGFVSMLNKLEAGKNYIFVDHPALDNDEMKTVGHIGYEWVAEDRQGVTDILTSKKVKQTINEKGIELITYNDLTKALPRSTPDTEKVSAKGIQNYLDTVKKSGQDLHSIMILRNGKVVAEHWLGEHAANKPHIMNSVSKTYTATAIGFAVSEGKLNVADKVISFFPDKLPDNVSQNLNDLEIKHLLTMSVGHDPNAVREKTRNNDDWVEAFLAEPITEKPGTQFNYNSLATYMLSAIIQQVTGEKLIDYLYPRLFRPLGIVGARWEECPQGINIGGWGLYVKTEDMAKLGQFFLQKGKWKGEQLLPESWIVEATTSHIASLPAGIKKEDLKIKPDESDWLQGYGYQMWRSRHNGYRADGANGQFILVLPEKEAVIVTTANIGDMQAELNLIWEYLLPAIK</sequence>
<evidence type="ECO:0000256" key="1">
    <source>
        <dbReference type="ARBA" id="ARBA00001946"/>
    </source>
</evidence>
<dbReference type="SUPFAM" id="SSF88713">
    <property type="entry name" value="Glycoside hydrolase/deacetylase"/>
    <property type="match status" value="1"/>
</dbReference>
<keyword evidence="5" id="KW-0119">Carbohydrate metabolism</keyword>
<name>A0A1R3SWY1_9BACT</name>
<dbReference type="InterPro" id="IPR012338">
    <property type="entry name" value="Beta-lactam/transpept-like"/>
</dbReference>
<dbReference type="GO" id="GO:0016787">
    <property type="term" value="F:hydrolase activity"/>
    <property type="evidence" value="ECO:0007669"/>
    <property type="project" value="UniProtKB-KW"/>
</dbReference>
<organism evidence="7 8">
    <name type="scientific">Proteiniphilum saccharofermentans</name>
    <dbReference type="NCBI Taxonomy" id="1642647"/>
    <lineage>
        <taxon>Bacteria</taxon>
        <taxon>Pseudomonadati</taxon>
        <taxon>Bacteroidota</taxon>
        <taxon>Bacteroidia</taxon>
        <taxon>Bacteroidales</taxon>
        <taxon>Dysgonomonadaceae</taxon>
        <taxon>Proteiniphilum</taxon>
    </lineage>
</organism>
<keyword evidence="3" id="KW-0378">Hydrolase</keyword>
<dbReference type="Pfam" id="PF00144">
    <property type="entry name" value="Beta-lactamase"/>
    <property type="match status" value="1"/>
</dbReference>
<comment type="cofactor">
    <cofactor evidence="1">
        <name>Mg(2+)</name>
        <dbReference type="ChEBI" id="CHEBI:18420"/>
    </cofactor>
</comment>
<dbReference type="EMBL" id="LT605205">
    <property type="protein sequence ID" value="SCD19470.1"/>
    <property type="molecule type" value="Genomic_DNA"/>
</dbReference>
<dbReference type="Proteomes" id="UP000187464">
    <property type="component" value="Chromosome I"/>
</dbReference>
<dbReference type="GO" id="GO:0046872">
    <property type="term" value="F:metal ion binding"/>
    <property type="evidence" value="ECO:0007669"/>
    <property type="project" value="UniProtKB-KW"/>
</dbReference>
<dbReference type="GO" id="GO:0005975">
    <property type="term" value="P:carbohydrate metabolic process"/>
    <property type="evidence" value="ECO:0007669"/>
    <property type="project" value="InterPro"/>
</dbReference>
<dbReference type="PANTHER" id="PTHR43283">
    <property type="entry name" value="BETA-LACTAMASE-RELATED"/>
    <property type="match status" value="1"/>
</dbReference>
<keyword evidence="4" id="KW-0460">Magnesium</keyword>
<keyword evidence="8" id="KW-1185">Reference proteome</keyword>
<evidence type="ECO:0000313" key="7">
    <source>
        <dbReference type="EMBL" id="SCD19470.1"/>
    </source>
</evidence>
<reference evidence="7 8" key="1">
    <citation type="submission" date="2016-08" db="EMBL/GenBank/DDBJ databases">
        <authorList>
            <person name="Seilhamer J.J."/>
        </authorList>
    </citation>
    <scope>NUCLEOTIDE SEQUENCE [LARGE SCALE GENOMIC DNA]</scope>
    <source>
        <strain evidence="7">M3/6</strain>
    </source>
</reference>
<evidence type="ECO:0000256" key="3">
    <source>
        <dbReference type="ARBA" id="ARBA00022801"/>
    </source>
</evidence>
<evidence type="ECO:0000256" key="5">
    <source>
        <dbReference type="ARBA" id="ARBA00023277"/>
    </source>
</evidence>
<dbReference type="PANTHER" id="PTHR43283:SF7">
    <property type="entry name" value="BETA-LACTAMASE-RELATED DOMAIN-CONTAINING PROTEIN"/>
    <property type="match status" value="1"/>
</dbReference>
<gene>
    <name evidence="7" type="ORF">PSM36_0640</name>
</gene>
<dbReference type="Gene3D" id="3.20.20.370">
    <property type="entry name" value="Glycoside hydrolase/deacetylase"/>
    <property type="match status" value="1"/>
</dbReference>
<evidence type="ECO:0000313" key="8">
    <source>
        <dbReference type="Proteomes" id="UP000187464"/>
    </source>
</evidence>
<dbReference type="InterPro" id="IPR011330">
    <property type="entry name" value="Glyco_hydro/deAcase_b/a-brl"/>
</dbReference>
<dbReference type="SUPFAM" id="SSF56601">
    <property type="entry name" value="beta-lactamase/transpeptidase-like"/>
    <property type="match status" value="1"/>
</dbReference>
<dbReference type="Gene3D" id="3.40.710.10">
    <property type="entry name" value="DD-peptidase/beta-lactamase superfamily"/>
    <property type="match status" value="2"/>
</dbReference>
<accession>A0A1R3SWY1</accession>
<dbReference type="CDD" id="cd10802">
    <property type="entry name" value="YdjC_TTHB029_like"/>
    <property type="match status" value="1"/>
</dbReference>
<dbReference type="Pfam" id="PF04794">
    <property type="entry name" value="YdjC"/>
    <property type="match status" value="1"/>
</dbReference>
<dbReference type="KEGG" id="psac:PSM36_0640"/>
<dbReference type="RefSeq" id="WP_076928764.1">
    <property type="nucleotide sequence ID" value="NZ_LT605205.1"/>
</dbReference>
<dbReference type="AlphaFoldDB" id="A0A1R3SWY1"/>
<feature type="domain" description="Beta-lactamase-related" evidence="6">
    <location>
        <begin position="323"/>
        <end position="598"/>
    </location>
</feature>
<dbReference type="InterPro" id="IPR001466">
    <property type="entry name" value="Beta-lactam-related"/>
</dbReference>
<evidence type="ECO:0000256" key="2">
    <source>
        <dbReference type="ARBA" id="ARBA00022723"/>
    </source>
</evidence>